<reference evidence="2" key="1">
    <citation type="journal article" date="2022" name="bioRxiv">
        <title>Sequencing and chromosome-scale assembly of the giantPleurodeles waltlgenome.</title>
        <authorList>
            <person name="Brown T."/>
            <person name="Elewa A."/>
            <person name="Iarovenko S."/>
            <person name="Subramanian E."/>
            <person name="Araus A.J."/>
            <person name="Petzold A."/>
            <person name="Susuki M."/>
            <person name="Suzuki K.-i.T."/>
            <person name="Hayashi T."/>
            <person name="Toyoda A."/>
            <person name="Oliveira C."/>
            <person name="Osipova E."/>
            <person name="Leigh N.D."/>
            <person name="Simon A."/>
            <person name="Yun M.H."/>
        </authorList>
    </citation>
    <scope>NUCLEOTIDE SEQUENCE</scope>
    <source>
        <strain evidence="2">20211129_DDA</strain>
        <tissue evidence="2">Liver</tissue>
    </source>
</reference>
<organism evidence="2 3">
    <name type="scientific">Pleurodeles waltl</name>
    <name type="common">Iberian ribbed newt</name>
    <dbReference type="NCBI Taxonomy" id="8319"/>
    <lineage>
        <taxon>Eukaryota</taxon>
        <taxon>Metazoa</taxon>
        <taxon>Chordata</taxon>
        <taxon>Craniata</taxon>
        <taxon>Vertebrata</taxon>
        <taxon>Euteleostomi</taxon>
        <taxon>Amphibia</taxon>
        <taxon>Batrachia</taxon>
        <taxon>Caudata</taxon>
        <taxon>Salamandroidea</taxon>
        <taxon>Salamandridae</taxon>
        <taxon>Pleurodelinae</taxon>
        <taxon>Pleurodeles</taxon>
    </lineage>
</organism>
<gene>
    <name evidence="2" type="ORF">NDU88_004819</name>
</gene>
<evidence type="ECO:0000313" key="3">
    <source>
        <dbReference type="Proteomes" id="UP001066276"/>
    </source>
</evidence>
<protein>
    <submittedName>
        <fullName evidence="2">Uncharacterized protein</fullName>
    </submittedName>
</protein>
<proteinExistence type="predicted"/>
<dbReference type="Proteomes" id="UP001066276">
    <property type="component" value="Chromosome 4_2"/>
</dbReference>
<dbReference type="AlphaFoldDB" id="A0AAV7SK09"/>
<accession>A0AAV7SK09</accession>
<feature type="region of interest" description="Disordered" evidence="1">
    <location>
        <begin position="28"/>
        <end position="69"/>
    </location>
</feature>
<sequence length="128" mass="13096">MLCYVWAGGGATRPPRCSSLAGGPPFPLAVPGGAPGHRARARSATGQEAEAPPVRPLRHSPTSPLSHWTGRLSHAVPPISTSPLAPTALAPVPPYFATGLPLAQPIAVAIVSGGRGVIKLFIQFSEPD</sequence>
<evidence type="ECO:0000256" key="1">
    <source>
        <dbReference type="SAM" id="MobiDB-lite"/>
    </source>
</evidence>
<dbReference type="EMBL" id="JANPWB010000008">
    <property type="protein sequence ID" value="KAJ1164379.1"/>
    <property type="molecule type" value="Genomic_DNA"/>
</dbReference>
<name>A0AAV7SK09_PLEWA</name>
<keyword evidence="3" id="KW-1185">Reference proteome</keyword>
<evidence type="ECO:0000313" key="2">
    <source>
        <dbReference type="EMBL" id="KAJ1164379.1"/>
    </source>
</evidence>
<comment type="caution">
    <text evidence="2">The sequence shown here is derived from an EMBL/GenBank/DDBJ whole genome shotgun (WGS) entry which is preliminary data.</text>
</comment>